<organism evidence="1 2">
    <name type="scientific">Methanomethylovorans hollandica (strain DSM 15978 / NBRC 107637 / DMS1)</name>
    <dbReference type="NCBI Taxonomy" id="867904"/>
    <lineage>
        <taxon>Archaea</taxon>
        <taxon>Methanobacteriati</taxon>
        <taxon>Methanobacteriota</taxon>
        <taxon>Stenosarchaea group</taxon>
        <taxon>Methanomicrobia</taxon>
        <taxon>Methanosarcinales</taxon>
        <taxon>Methanosarcinaceae</taxon>
        <taxon>Methanomethylovorans</taxon>
    </lineage>
</organism>
<dbReference type="HOGENOM" id="CLU_355136_0_0_2"/>
<gene>
    <name evidence="1" type="ordered locus">Metho_1267</name>
</gene>
<accession>L0KZS5</accession>
<dbReference type="InterPro" id="IPR029035">
    <property type="entry name" value="DHS-like_NAD/FAD-binding_dom"/>
</dbReference>
<dbReference type="EMBL" id="CP003362">
    <property type="protein sequence ID" value="AGB49494.1"/>
    <property type="molecule type" value="Genomic_DNA"/>
</dbReference>
<dbReference type="SUPFAM" id="SSF52467">
    <property type="entry name" value="DHS-like NAD/FAD-binding domain"/>
    <property type="match status" value="1"/>
</dbReference>
<evidence type="ECO:0000313" key="1">
    <source>
        <dbReference type="EMBL" id="AGB49494.1"/>
    </source>
</evidence>
<keyword evidence="2" id="KW-1185">Reference proteome</keyword>
<sequence>MWRSIFNKCESFINETKKRREDIIINYTQQGWNNFFSEILDDSNEKKYLFLVGAGISIDSGLPNFTDFLRNFLGHLLPNECNPNLAETTNLIIDKLRPEVILQEIYQLYGNRTLKFYSCLEGGEPNYNHYFLALALKRGHCVFTTNIDTLIEKACERLEIDYELIYLNDNKQKKEYKKYLENDILIKTYEQIAKEEPFNIGSKIFKLHGTIQPGNSIHKYKSIRFMLNRVGLGLDESMRKVFENALKERDVVVLGYSGNDHFSVDPVLRQVESDQNICWFKYKDSIDLVESSRDFKSMRGDFFKEVSIELFDIWRDISPLDVMISWEPNSYLIKGDSSRKIKEAILQLKTKNPEFEHYVNQLQIKNEVICGTNQQSSLVEWTKKINDFQRNECASILFQRIGDVEKAEYYLQQAEKLSSSDIDKRKINNLKTRLFLITRRPDEFNLMKKELKISFDSNQCSNTTFAETIHRFNESIDQKDDENDFFSAFDLSLEIINLLRANREFDTALEEITYLKQKLESRLKHKSSKKKIYEYSILRAKLLRIHGLICGLGLKSTVKNKVEGIVYCAEAYEISHKIGDITAKAQALNARGLIVYQLIERSDNILEDAENSVNESFILHTKTTDKRKSFQSARNILLINRLRYLNAKTNARNYWIKELEKSLKMVRDNLDFIETGEVPTGDEIEYLYRDAEFSALKGDNQESITKYTALLTILECQKNVLHAKIDEDKVNQKDFEQQMNKNMHMMARVTRDLLNLSTNSCTDYINSLILLVEYLLNSNDICSYYKYDSLPLQNINDMLNDVYCKIQKSDVDNLSKIEKLMDKGAEISKSIDDYNLLIKFTYYR</sequence>
<dbReference type="KEGG" id="mhz:Metho_1267"/>
<dbReference type="CDD" id="cd00296">
    <property type="entry name" value="SIR2"/>
    <property type="match status" value="1"/>
</dbReference>
<proteinExistence type="predicted"/>
<dbReference type="Proteomes" id="UP000010866">
    <property type="component" value="Chromosome"/>
</dbReference>
<dbReference type="GeneID" id="14407076"/>
<dbReference type="AlphaFoldDB" id="L0KZS5"/>
<dbReference type="OrthoDB" id="112267at2157"/>
<dbReference type="RefSeq" id="WP_015324660.1">
    <property type="nucleotide sequence ID" value="NC_019977.1"/>
</dbReference>
<name>L0KZS5_METHD</name>
<dbReference type="Pfam" id="PF13289">
    <property type="entry name" value="SIR2_2"/>
    <property type="match status" value="1"/>
</dbReference>
<dbReference type="STRING" id="867904.Metho_1267"/>
<protein>
    <submittedName>
        <fullName evidence="1">Uncharacterized protein</fullName>
    </submittedName>
</protein>
<evidence type="ECO:0000313" key="2">
    <source>
        <dbReference type="Proteomes" id="UP000010866"/>
    </source>
</evidence>
<reference evidence="2" key="1">
    <citation type="submission" date="2012-02" db="EMBL/GenBank/DDBJ databases">
        <title>Complete sequence of chromosome of Methanomethylovorans hollandica DSM 15978.</title>
        <authorList>
            <person name="Lucas S."/>
            <person name="Copeland A."/>
            <person name="Lapidus A."/>
            <person name="Glavina del Rio T."/>
            <person name="Dalin E."/>
            <person name="Tice H."/>
            <person name="Bruce D."/>
            <person name="Goodwin L."/>
            <person name="Pitluck S."/>
            <person name="Peters L."/>
            <person name="Mikhailova N."/>
            <person name="Held B."/>
            <person name="Kyrpides N."/>
            <person name="Mavromatis K."/>
            <person name="Ivanova N."/>
            <person name="Brettin T."/>
            <person name="Detter J.C."/>
            <person name="Han C."/>
            <person name="Larimer F."/>
            <person name="Land M."/>
            <person name="Hauser L."/>
            <person name="Markowitz V."/>
            <person name="Cheng J.-F."/>
            <person name="Hugenholtz P."/>
            <person name="Woyke T."/>
            <person name="Wu D."/>
            <person name="Spring S."/>
            <person name="Schroeder M."/>
            <person name="Brambilla E."/>
            <person name="Klenk H.-P."/>
            <person name="Eisen J.A."/>
        </authorList>
    </citation>
    <scope>NUCLEOTIDE SEQUENCE [LARGE SCALE GENOMIC DNA]</scope>
    <source>
        <strain evidence="2">DSM 15978 / NBRC 107637 / DMS1</strain>
    </source>
</reference>
<dbReference type="Gene3D" id="3.40.50.1220">
    <property type="entry name" value="TPP-binding domain"/>
    <property type="match status" value="1"/>
</dbReference>